<keyword evidence="6" id="KW-0598">Phosphotransferase system</keyword>
<gene>
    <name evidence="12" type="ORF">C7380_11067</name>
</gene>
<dbReference type="GO" id="GO:0016301">
    <property type="term" value="F:kinase activity"/>
    <property type="evidence" value="ECO:0007669"/>
    <property type="project" value="UniProtKB-KW"/>
</dbReference>
<dbReference type="CDD" id="cd00211">
    <property type="entry name" value="PTS_IIA_fru"/>
    <property type="match status" value="1"/>
</dbReference>
<dbReference type="InterPro" id="IPR002178">
    <property type="entry name" value="PTS_EIIA_type-2_dom"/>
</dbReference>
<evidence type="ECO:0000256" key="8">
    <source>
        <dbReference type="ARBA" id="ARBA00037387"/>
    </source>
</evidence>
<evidence type="ECO:0000256" key="1">
    <source>
        <dbReference type="ARBA" id="ARBA00004496"/>
    </source>
</evidence>
<organism evidence="12 13">
    <name type="scientific">Oceanotoga teriensis</name>
    <dbReference type="NCBI Taxonomy" id="515440"/>
    <lineage>
        <taxon>Bacteria</taxon>
        <taxon>Thermotogati</taxon>
        <taxon>Thermotogota</taxon>
        <taxon>Thermotogae</taxon>
        <taxon>Petrotogales</taxon>
        <taxon>Petrotogaceae</taxon>
        <taxon>Oceanotoga</taxon>
    </lineage>
</organism>
<evidence type="ECO:0000256" key="3">
    <source>
        <dbReference type="ARBA" id="ARBA00022490"/>
    </source>
</evidence>
<dbReference type="GO" id="GO:0009401">
    <property type="term" value="P:phosphoenolpyruvate-dependent sugar phosphotransferase system"/>
    <property type="evidence" value="ECO:0007669"/>
    <property type="project" value="UniProtKB-KW"/>
</dbReference>
<evidence type="ECO:0000256" key="7">
    <source>
        <dbReference type="ARBA" id="ARBA00022777"/>
    </source>
</evidence>
<evidence type="ECO:0000256" key="9">
    <source>
        <dbReference type="ARBA" id="ARBA00041175"/>
    </source>
</evidence>
<evidence type="ECO:0000256" key="10">
    <source>
        <dbReference type="ARBA" id="ARBA00042072"/>
    </source>
</evidence>
<evidence type="ECO:0000313" key="13">
    <source>
        <dbReference type="Proteomes" id="UP000245921"/>
    </source>
</evidence>
<dbReference type="AlphaFoldDB" id="A0AA45C6F1"/>
<dbReference type="Pfam" id="PF00359">
    <property type="entry name" value="PTS_EIIA_2"/>
    <property type="match status" value="1"/>
</dbReference>
<accession>A0AA45C6F1</accession>
<dbReference type="PANTHER" id="PTHR36203">
    <property type="entry name" value="ASCORBATE-SPECIFIC PTS SYSTEM EIIA COMPONENT"/>
    <property type="match status" value="1"/>
</dbReference>
<dbReference type="EMBL" id="QGGI01000010">
    <property type="protein sequence ID" value="PWJ92074.1"/>
    <property type="molecule type" value="Genomic_DNA"/>
</dbReference>
<evidence type="ECO:0000256" key="6">
    <source>
        <dbReference type="ARBA" id="ARBA00022683"/>
    </source>
</evidence>
<keyword evidence="4" id="KW-0597">Phosphoprotein</keyword>
<name>A0AA45C6F1_9BACT</name>
<comment type="caution">
    <text evidence="12">The sequence shown here is derived from an EMBL/GenBank/DDBJ whole genome shotgun (WGS) entry which is preliminary data.</text>
</comment>
<keyword evidence="2" id="KW-0813">Transport</keyword>
<dbReference type="InterPro" id="IPR016152">
    <property type="entry name" value="PTrfase/Anion_transptr"/>
</dbReference>
<evidence type="ECO:0000256" key="2">
    <source>
        <dbReference type="ARBA" id="ARBA00022448"/>
    </source>
</evidence>
<evidence type="ECO:0000256" key="4">
    <source>
        <dbReference type="ARBA" id="ARBA00022553"/>
    </source>
</evidence>
<reference evidence="12 13" key="1">
    <citation type="submission" date="2018-05" db="EMBL/GenBank/DDBJ databases">
        <title>Genomic Encyclopedia of Type Strains, Phase IV (KMG-IV): sequencing the most valuable type-strain genomes for metagenomic binning, comparative biology and taxonomic classification.</title>
        <authorList>
            <person name="Goeker M."/>
        </authorList>
    </citation>
    <scope>NUCLEOTIDE SEQUENCE [LARGE SCALE GENOMIC DNA]</scope>
    <source>
        <strain evidence="12 13">DSM 24906</strain>
    </source>
</reference>
<keyword evidence="5" id="KW-0808">Transferase</keyword>
<proteinExistence type="predicted"/>
<dbReference type="SUPFAM" id="SSF55804">
    <property type="entry name" value="Phoshotransferase/anion transport protein"/>
    <property type="match status" value="1"/>
</dbReference>
<comment type="function">
    <text evidence="8">The phosphoenolpyruvate-dependent sugar phosphotransferase system (sugar PTS), a major carbohydrate active transport system, catalyzes the phosphorylation of incoming sugar substrates concomitantly with their translocation across the cell membrane. The enzyme II UlaABC PTS system is involved in ascorbate transport.</text>
</comment>
<dbReference type="Gene3D" id="3.40.930.10">
    <property type="entry name" value="Mannitol-specific EII, Chain A"/>
    <property type="match status" value="1"/>
</dbReference>
<evidence type="ECO:0000256" key="5">
    <source>
        <dbReference type="ARBA" id="ARBA00022679"/>
    </source>
</evidence>
<keyword evidence="13" id="KW-1185">Reference proteome</keyword>
<feature type="domain" description="PTS EIIA type-2" evidence="11">
    <location>
        <begin position="4"/>
        <end position="149"/>
    </location>
</feature>
<dbReference type="PANTHER" id="PTHR36203:SF1">
    <property type="entry name" value="ASCORBATE-SPECIFIC PTS SYSTEM EIIA COMPONENT"/>
    <property type="match status" value="1"/>
</dbReference>
<dbReference type="PROSITE" id="PS51094">
    <property type="entry name" value="PTS_EIIA_TYPE_2"/>
    <property type="match status" value="1"/>
</dbReference>
<sequence length="149" mass="16882">MLLELLNEKNIKSCIKAKNWEEVVDESGKILLNQNLITENYIEAMKESIRKNGPYVVIADGIALLHARPEDGVKKLCMGLITLKEPVNFGNKDHDPVKVAITLGAIDNDQHIQAMRELMNVLMQENAINTIASLKEKEIYQYIHKILSE</sequence>
<comment type="subcellular location">
    <subcellularLocation>
        <location evidence="1">Cytoplasm</location>
    </subcellularLocation>
</comment>
<keyword evidence="3" id="KW-0963">Cytoplasm</keyword>
<dbReference type="RefSeq" id="WP_109604995.1">
    <property type="nucleotide sequence ID" value="NZ_JAMHJO010000002.1"/>
</dbReference>
<dbReference type="InterPro" id="IPR051351">
    <property type="entry name" value="Ascorbate-PTS_EIIA_comp"/>
</dbReference>
<evidence type="ECO:0000259" key="11">
    <source>
        <dbReference type="PROSITE" id="PS51094"/>
    </source>
</evidence>
<dbReference type="GO" id="GO:0005737">
    <property type="term" value="C:cytoplasm"/>
    <property type="evidence" value="ECO:0007669"/>
    <property type="project" value="UniProtKB-SubCell"/>
</dbReference>
<protein>
    <recommendedName>
        <fullName evidence="9">Ascorbate-specific PTS system EIIA component</fullName>
    </recommendedName>
    <alternativeName>
        <fullName evidence="10">Ascorbate-specific phosphotransferase enzyme IIA component</fullName>
    </alternativeName>
</protein>
<dbReference type="Proteomes" id="UP000245921">
    <property type="component" value="Unassembled WGS sequence"/>
</dbReference>
<evidence type="ECO:0000313" key="12">
    <source>
        <dbReference type="EMBL" id="PWJ92074.1"/>
    </source>
</evidence>
<keyword evidence="7" id="KW-0418">Kinase</keyword>